<dbReference type="Gene3D" id="3.20.170.30">
    <property type="match status" value="1"/>
</dbReference>
<dbReference type="GO" id="GO:0000215">
    <property type="term" value="F:tRNA 2'-phosphotransferase activity"/>
    <property type="evidence" value="ECO:0007669"/>
    <property type="project" value="TreeGrafter"/>
</dbReference>
<keyword evidence="3" id="KW-0520">NAD</keyword>
<sequence>MWRMIKSGLIKIKQGNKQWESVDEQVIVNMIENSAKKRHEILNGKIRALYGHSTPQKILKTVATPPSILFHGTSRHLFERIRNEGLKPMARQYVHMSVDIHTANMVGKRKDSKPILLKIQAGNAARDGVKFYQGNNLVWLADYVPSQYISVEQTRFA</sequence>
<dbReference type="OrthoDB" id="4537997at2"/>
<evidence type="ECO:0000256" key="1">
    <source>
        <dbReference type="ARBA" id="ARBA00009836"/>
    </source>
</evidence>
<dbReference type="GO" id="GO:0008033">
    <property type="term" value="P:tRNA processing"/>
    <property type="evidence" value="ECO:0007669"/>
    <property type="project" value="TreeGrafter"/>
</dbReference>
<keyword evidence="2 4" id="KW-0808">Transferase</keyword>
<protein>
    <submittedName>
        <fullName evidence="4">RNA 2'-phosphotransferase</fullName>
    </submittedName>
</protein>
<evidence type="ECO:0000313" key="4">
    <source>
        <dbReference type="EMBL" id="RNB52976.1"/>
    </source>
</evidence>
<dbReference type="PANTHER" id="PTHR12684:SF2">
    <property type="entry name" value="TRNA 2'-PHOSPHOTRANSFERASE 1"/>
    <property type="match status" value="1"/>
</dbReference>
<reference evidence="4 5" key="1">
    <citation type="submission" date="2018-10" db="EMBL/GenBank/DDBJ databases">
        <title>Phylogenomics of Brevibacillus.</title>
        <authorList>
            <person name="Dunlap C."/>
        </authorList>
    </citation>
    <scope>NUCLEOTIDE SEQUENCE [LARGE SCALE GENOMIC DNA]</scope>
    <source>
        <strain evidence="4 5">DSM 100115</strain>
    </source>
</reference>
<dbReference type="EMBL" id="RHHS01000052">
    <property type="protein sequence ID" value="RNB52976.1"/>
    <property type="molecule type" value="Genomic_DNA"/>
</dbReference>
<evidence type="ECO:0000256" key="2">
    <source>
        <dbReference type="ARBA" id="ARBA00022679"/>
    </source>
</evidence>
<name>A0A3M8AP20_9BACL</name>
<comment type="caution">
    <text evidence="4">The sequence shown here is derived from an EMBL/GenBank/DDBJ whole genome shotgun (WGS) entry which is preliminary data.</text>
</comment>
<dbReference type="PANTHER" id="PTHR12684">
    <property type="entry name" value="PUTATIVE PHOSPHOTRANSFERASE"/>
    <property type="match status" value="1"/>
</dbReference>
<evidence type="ECO:0000256" key="3">
    <source>
        <dbReference type="ARBA" id="ARBA00023027"/>
    </source>
</evidence>
<dbReference type="SUPFAM" id="SSF56399">
    <property type="entry name" value="ADP-ribosylation"/>
    <property type="match status" value="1"/>
</dbReference>
<evidence type="ECO:0000313" key="5">
    <source>
        <dbReference type="Proteomes" id="UP000268829"/>
    </source>
</evidence>
<proteinExistence type="inferred from homology"/>
<dbReference type="Pfam" id="PF01885">
    <property type="entry name" value="PTS_2-RNA"/>
    <property type="match status" value="1"/>
</dbReference>
<dbReference type="InterPro" id="IPR042081">
    <property type="entry name" value="RNA_2'-PTrans_C"/>
</dbReference>
<keyword evidence="5" id="KW-1185">Reference proteome</keyword>
<organism evidence="4 5">
    <name type="scientific">Brevibacillus gelatini</name>
    <dbReference type="NCBI Taxonomy" id="1655277"/>
    <lineage>
        <taxon>Bacteria</taxon>
        <taxon>Bacillati</taxon>
        <taxon>Bacillota</taxon>
        <taxon>Bacilli</taxon>
        <taxon>Bacillales</taxon>
        <taxon>Paenibacillaceae</taxon>
        <taxon>Brevibacillus</taxon>
    </lineage>
</organism>
<dbReference type="InterPro" id="IPR002745">
    <property type="entry name" value="Ptrans_KptA/Tpt1"/>
</dbReference>
<comment type="similarity">
    <text evidence="1">Belongs to the KptA/TPT1 family.</text>
</comment>
<accession>A0A3M8AP20</accession>
<dbReference type="AlphaFoldDB" id="A0A3M8AP20"/>
<gene>
    <name evidence="4" type="ORF">EDM57_20225</name>
</gene>
<dbReference type="Proteomes" id="UP000268829">
    <property type="component" value="Unassembled WGS sequence"/>
</dbReference>